<feature type="domain" description="PAC" evidence="11">
    <location>
        <begin position="142"/>
        <end position="192"/>
    </location>
</feature>
<keyword evidence="4" id="KW-0808">Transferase</keyword>
<dbReference type="InterPro" id="IPR036097">
    <property type="entry name" value="HisK_dim/P_sf"/>
</dbReference>
<dbReference type="PANTHER" id="PTHR42878:SF15">
    <property type="entry name" value="BACTERIOPHYTOCHROME"/>
    <property type="match status" value="1"/>
</dbReference>
<dbReference type="InterPro" id="IPR050351">
    <property type="entry name" value="BphY/WalK/GraS-like"/>
</dbReference>
<evidence type="ECO:0000256" key="7">
    <source>
        <dbReference type="SAM" id="MobiDB-lite"/>
    </source>
</evidence>
<evidence type="ECO:0000259" key="10">
    <source>
        <dbReference type="PROSITE" id="PS50112"/>
    </source>
</evidence>
<protein>
    <recommendedName>
        <fullName evidence="2">histidine kinase</fullName>
        <ecNumber evidence="2">2.7.13.3</ecNumber>
    </recommendedName>
</protein>
<dbReference type="SUPFAM" id="SSF55874">
    <property type="entry name" value="ATPase domain of HSP90 chaperone/DNA topoisomerase II/histidine kinase"/>
    <property type="match status" value="1"/>
</dbReference>
<dbReference type="SMART" id="SM00387">
    <property type="entry name" value="HATPase_c"/>
    <property type="match status" value="1"/>
</dbReference>
<name>A0ABW1AKS7_9RHOO</name>
<sequence>MLNTDIAPAVVLAMLAGAALGYVLGRRRLPAPAGPAQTGDPGPAAAGETGSAVDAPREPGHASPECQYREQYRQMVESVNSVIFRLDEAGQLVFLNAAWKRLSGYDVAQSLGRPLIDFLHPDDRETAHQRFEAMAHGTDRECSCQLRLRTRTGEIRWTELTGRTVCDDEGCGLTGTIDDISARKVAELTLRNLNQELESRVRMRTAELEASNRELEAFSYSVSHDLRAPLRAIDGFARILEDDLGERLDAGARSHLERIRKACERMADLIDALIKLATLTRQPLRRETFDLSELALPIIDELRAEEPSRAVEVEITQGLIVNADKVLMHAMLENLLRNAWKFTARAPLARIVFGAVREGGRVIFCVEDNGVGFDMAYAGQLFRPFQRLHKATDFPGTGIGLATVQRIVQRHEGSIWVDSRPDGGTRFRFTLGH</sequence>
<dbReference type="InterPro" id="IPR000700">
    <property type="entry name" value="PAS-assoc_C"/>
</dbReference>
<dbReference type="InterPro" id="IPR035965">
    <property type="entry name" value="PAS-like_dom_sf"/>
</dbReference>
<keyword evidence="6 8" id="KW-0472">Membrane</keyword>
<feature type="domain" description="Histidine kinase" evidence="9">
    <location>
        <begin position="221"/>
        <end position="433"/>
    </location>
</feature>
<keyword evidence="13" id="KW-1185">Reference proteome</keyword>
<dbReference type="CDD" id="cd00130">
    <property type="entry name" value="PAS"/>
    <property type="match status" value="1"/>
</dbReference>
<dbReference type="NCBIfam" id="TIGR00229">
    <property type="entry name" value="sensory_box"/>
    <property type="match status" value="1"/>
</dbReference>
<evidence type="ECO:0000256" key="5">
    <source>
        <dbReference type="ARBA" id="ARBA00022777"/>
    </source>
</evidence>
<feature type="domain" description="PAS" evidence="10">
    <location>
        <begin position="68"/>
        <end position="138"/>
    </location>
</feature>
<dbReference type="Gene3D" id="1.10.287.130">
    <property type="match status" value="1"/>
</dbReference>
<feature type="region of interest" description="Disordered" evidence="7">
    <location>
        <begin position="32"/>
        <end position="63"/>
    </location>
</feature>
<dbReference type="InterPro" id="IPR004358">
    <property type="entry name" value="Sig_transdc_His_kin-like_C"/>
</dbReference>
<dbReference type="Pfam" id="PF00512">
    <property type="entry name" value="HisKA"/>
    <property type="match status" value="1"/>
</dbReference>
<dbReference type="PROSITE" id="PS50113">
    <property type="entry name" value="PAC"/>
    <property type="match status" value="1"/>
</dbReference>
<dbReference type="Gene3D" id="3.30.450.20">
    <property type="entry name" value="PAS domain"/>
    <property type="match status" value="1"/>
</dbReference>
<evidence type="ECO:0000259" key="11">
    <source>
        <dbReference type="PROSITE" id="PS50113"/>
    </source>
</evidence>
<dbReference type="EC" id="2.7.13.3" evidence="2"/>
<keyword evidence="12" id="KW-0547">Nucleotide-binding</keyword>
<dbReference type="InterPro" id="IPR003594">
    <property type="entry name" value="HATPase_dom"/>
</dbReference>
<gene>
    <name evidence="12" type="ORF">ACFPTN_00200</name>
</gene>
<dbReference type="SMART" id="SM00091">
    <property type="entry name" value="PAS"/>
    <property type="match status" value="1"/>
</dbReference>
<reference evidence="13" key="1">
    <citation type="journal article" date="2019" name="Int. J. Syst. Evol. Microbiol.">
        <title>The Global Catalogue of Microorganisms (GCM) 10K type strain sequencing project: providing services to taxonomists for standard genome sequencing and annotation.</title>
        <authorList>
            <consortium name="The Broad Institute Genomics Platform"/>
            <consortium name="The Broad Institute Genome Sequencing Center for Infectious Disease"/>
            <person name="Wu L."/>
            <person name="Ma J."/>
        </authorList>
    </citation>
    <scope>NUCLEOTIDE SEQUENCE [LARGE SCALE GENOMIC DNA]</scope>
    <source>
        <strain evidence="13">SHR3</strain>
    </source>
</reference>
<comment type="catalytic activity">
    <reaction evidence="1">
        <text>ATP + protein L-histidine = ADP + protein N-phospho-L-histidine.</text>
        <dbReference type="EC" id="2.7.13.3"/>
    </reaction>
</comment>
<dbReference type="PANTHER" id="PTHR42878">
    <property type="entry name" value="TWO-COMPONENT HISTIDINE KINASE"/>
    <property type="match status" value="1"/>
</dbReference>
<evidence type="ECO:0000259" key="9">
    <source>
        <dbReference type="PROSITE" id="PS50109"/>
    </source>
</evidence>
<dbReference type="InterPro" id="IPR013767">
    <property type="entry name" value="PAS_fold"/>
</dbReference>
<dbReference type="SMART" id="SM00388">
    <property type="entry name" value="HisKA"/>
    <property type="match status" value="1"/>
</dbReference>
<proteinExistence type="predicted"/>
<keyword evidence="5" id="KW-0418">Kinase</keyword>
<evidence type="ECO:0000256" key="6">
    <source>
        <dbReference type="ARBA" id="ARBA00023136"/>
    </source>
</evidence>
<keyword evidence="8" id="KW-1133">Transmembrane helix</keyword>
<dbReference type="InterPro" id="IPR005467">
    <property type="entry name" value="His_kinase_dom"/>
</dbReference>
<dbReference type="CDD" id="cd00082">
    <property type="entry name" value="HisKA"/>
    <property type="match status" value="1"/>
</dbReference>
<evidence type="ECO:0000313" key="13">
    <source>
        <dbReference type="Proteomes" id="UP001595974"/>
    </source>
</evidence>
<organism evidence="12 13">
    <name type="scientific">Thauera sinica</name>
    <dbReference type="NCBI Taxonomy" id="2665146"/>
    <lineage>
        <taxon>Bacteria</taxon>
        <taxon>Pseudomonadati</taxon>
        <taxon>Pseudomonadota</taxon>
        <taxon>Betaproteobacteria</taxon>
        <taxon>Rhodocyclales</taxon>
        <taxon>Zoogloeaceae</taxon>
        <taxon>Thauera</taxon>
    </lineage>
</organism>
<dbReference type="Gene3D" id="3.30.565.10">
    <property type="entry name" value="Histidine kinase-like ATPase, C-terminal domain"/>
    <property type="match status" value="1"/>
</dbReference>
<evidence type="ECO:0000313" key="12">
    <source>
        <dbReference type="EMBL" id="MFC5767785.1"/>
    </source>
</evidence>
<dbReference type="PROSITE" id="PS50109">
    <property type="entry name" value="HIS_KIN"/>
    <property type="match status" value="1"/>
</dbReference>
<evidence type="ECO:0000256" key="2">
    <source>
        <dbReference type="ARBA" id="ARBA00012438"/>
    </source>
</evidence>
<dbReference type="Proteomes" id="UP001595974">
    <property type="component" value="Unassembled WGS sequence"/>
</dbReference>
<dbReference type="Pfam" id="PF00989">
    <property type="entry name" value="PAS"/>
    <property type="match status" value="1"/>
</dbReference>
<evidence type="ECO:0000256" key="4">
    <source>
        <dbReference type="ARBA" id="ARBA00022679"/>
    </source>
</evidence>
<comment type="caution">
    <text evidence="12">The sequence shown here is derived from an EMBL/GenBank/DDBJ whole genome shotgun (WGS) entry which is preliminary data.</text>
</comment>
<dbReference type="PRINTS" id="PR00344">
    <property type="entry name" value="BCTRLSENSOR"/>
</dbReference>
<dbReference type="PROSITE" id="PS50112">
    <property type="entry name" value="PAS"/>
    <property type="match status" value="1"/>
</dbReference>
<keyword evidence="8" id="KW-0812">Transmembrane</keyword>
<dbReference type="InterPro" id="IPR036890">
    <property type="entry name" value="HATPase_C_sf"/>
</dbReference>
<dbReference type="SUPFAM" id="SSF55785">
    <property type="entry name" value="PYP-like sensor domain (PAS domain)"/>
    <property type="match status" value="1"/>
</dbReference>
<evidence type="ECO:0000256" key="1">
    <source>
        <dbReference type="ARBA" id="ARBA00000085"/>
    </source>
</evidence>
<evidence type="ECO:0000256" key="3">
    <source>
        <dbReference type="ARBA" id="ARBA00022553"/>
    </source>
</evidence>
<dbReference type="Pfam" id="PF02518">
    <property type="entry name" value="HATPase_c"/>
    <property type="match status" value="1"/>
</dbReference>
<dbReference type="InterPro" id="IPR003661">
    <property type="entry name" value="HisK_dim/P_dom"/>
</dbReference>
<dbReference type="RefSeq" id="WP_198363292.1">
    <property type="nucleotide sequence ID" value="NZ_JBHSOG010000002.1"/>
</dbReference>
<accession>A0ABW1AKS7</accession>
<dbReference type="SUPFAM" id="SSF47384">
    <property type="entry name" value="Homodimeric domain of signal transducing histidine kinase"/>
    <property type="match status" value="1"/>
</dbReference>
<dbReference type="InterPro" id="IPR000014">
    <property type="entry name" value="PAS"/>
</dbReference>
<dbReference type="GO" id="GO:0005524">
    <property type="term" value="F:ATP binding"/>
    <property type="evidence" value="ECO:0007669"/>
    <property type="project" value="UniProtKB-KW"/>
</dbReference>
<dbReference type="EMBL" id="JBHSOG010000002">
    <property type="protein sequence ID" value="MFC5767785.1"/>
    <property type="molecule type" value="Genomic_DNA"/>
</dbReference>
<evidence type="ECO:0000256" key="8">
    <source>
        <dbReference type="SAM" id="Phobius"/>
    </source>
</evidence>
<feature type="transmembrane region" description="Helical" evidence="8">
    <location>
        <begin position="6"/>
        <end position="25"/>
    </location>
</feature>
<keyword evidence="12" id="KW-0067">ATP-binding</keyword>
<keyword evidence="3" id="KW-0597">Phosphoprotein</keyword>